<gene>
    <name evidence="5" type="ORF">G3T37_11795</name>
</gene>
<dbReference type="AlphaFoldDB" id="A0A7C9TRX0"/>
<evidence type="ECO:0000313" key="6">
    <source>
        <dbReference type="Proteomes" id="UP000479756"/>
    </source>
</evidence>
<dbReference type="Proteomes" id="UP000479756">
    <property type="component" value="Unassembled WGS sequence"/>
</dbReference>
<reference evidence="5 6" key="1">
    <citation type="journal article" date="2014" name="Int. J. Syst. Evol. Microbiol.">
        <title>Description of Galbitalea soli gen. nov., sp. nov., and Frondihabitans sucicola sp. nov.</title>
        <authorList>
            <person name="Kim S.J."/>
            <person name="Lim J.M."/>
            <person name="Ahn J.H."/>
            <person name="Weon H.Y."/>
            <person name="Hamada M."/>
            <person name="Suzuki K."/>
            <person name="Ahn T.Y."/>
            <person name="Kwon S.W."/>
        </authorList>
    </citation>
    <scope>NUCLEOTIDE SEQUENCE [LARGE SCALE GENOMIC DNA]</scope>
    <source>
        <strain evidence="5 6">NBRC 108727</strain>
    </source>
</reference>
<evidence type="ECO:0000256" key="1">
    <source>
        <dbReference type="ARBA" id="ARBA00022448"/>
    </source>
</evidence>
<evidence type="ECO:0000313" key="5">
    <source>
        <dbReference type="EMBL" id="NEM92035.1"/>
    </source>
</evidence>
<sequence length="258" mass="28022">MLIAHHLTKSFGAQTVLRDVSFEVHPGRMTALLGPNGAGKSTLLHIVTGLLRQDSGVVLVETQGGLVADFRDLIGFCPDDLPQAELLTGDELLDLTAGIRHRRRAPEAERALVEALHLDGAMDRLIGTYSHGMKRKLQLVTALLHSPRILILDEPFRGLDPESSAILKALLAVYAERGNAVLISTHDLLVAEQLCTEVLVLRDGELLDLSPGQESTAVGVPPETLEARFLRATGIDADAARARDRFFEGLDLLRDARP</sequence>
<dbReference type="InterPro" id="IPR003593">
    <property type="entry name" value="AAA+_ATPase"/>
</dbReference>
<evidence type="ECO:0000256" key="2">
    <source>
        <dbReference type="ARBA" id="ARBA00022741"/>
    </source>
</evidence>
<feature type="domain" description="ABC transporter" evidence="4">
    <location>
        <begin position="2"/>
        <end position="228"/>
    </location>
</feature>
<name>A0A7C9TRX0_9MICO</name>
<proteinExistence type="predicted"/>
<dbReference type="SUPFAM" id="SSF52540">
    <property type="entry name" value="P-loop containing nucleoside triphosphate hydrolases"/>
    <property type="match status" value="1"/>
</dbReference>
<comment type="caution">
    <text evidence="5">The sequence shown here is derived from an EMBL/GenBank/DDBJ whole genome shotgun (WGS) entry which is preliminary data.</text>
</comment>
<dbReference type="GO" id="GO:0016887">
    <property type="term" value="F:ATP hydrolysis activity"/>
    <property type="evidence" value="ECO:0007669"/>
    <property type="project" value="InterPro"/>
</dbReference>
<dbReference type="SMART" id="SM00382">
    <property type="entry name" value="AAA"/>
    <property type="match status" value="1"/>
</dbReference>
<dbReference type="PANTHER" id="PTHR42939">
    <property type="entry name" value="ABC TRANSPORTER ATP-BINDING PROTEIN ALBC-RELATED"/>
    <property type="match status" value="1"/>
</dbReference>
<dbReference type="PANTHER" id="PTHR42939:SF1">
    <property type="entry name" value="ABC TRANSPORTER ATP-BINDING PROTEIN ALBC-RELATED"/>
    <property type="match status" value="1"/>
</dbReference>
<dbReference type="Pfam" id="PF00005">
    <property type="entry name" value="ABC_tran"/>
    <property type="match status" value="1"/>
</dbReference>
<dbReference type="Gene3D" id="3.40.50.300">
    <property type="entry name" value="P-loop containing nucleotide triphosphate hydrolases"/>
    <property type="match status" value="1"/>
</dbReference>
<dbReference type="InterPro" id="IPR027417">
    <property type="entry name" value="P-loop_NTPase"/>
</dbReference>
<dbReference type="InterPro" id="IPR017871">
    <property type="entry name" value="ABC_transporter-like_CS"/>
</dbReference>
<keyword evidence="3 5" id="KW-0067">ATP-binding</keyword>
<dbReference type="EMBL" id="JAAGWZ010000003">
    <property type="protein sequence ID" value="NEM92035.1"/>
    <property type="molecule type" value="Genomic_DNA"/>
</dbReference>
<organism evidence="5 6">
    <name type="scientific">Galbitalea soli</name>
    <dbReference type="NCBI Taxonomy" id="1268042"/>
    <lineage>
        <taxon>Bacteria</taxon>
        <taxon>Bacillati</taxon>
        <taxon>Actinomycetota</taxon>
        <taxon>Actinomycetes</taxon>
        <taxon>Micrococcales</taxon>
        <taxon>Microbacteriaceae</taxon>
        <taxon>Galbitalea</taxon>
    </lineage>
</organism>
<dbReference type="RefSeq" id="WP_163474089.1">
    <property type="nucleotide sequence ID" value="NZ_JAAGWZ010000003.1"/>
</dbReference>
<dbReference type="PROSITE" id="PS00211">
    <property type="entry name" value="ABC_TRANSPORTER_1"/>
    <property type="match status" value="1"/>
</dbReference>
<evidence type="ECO:0000256" key="3">
    <source>
        <dbReference type="ARBA" id="ARBA00022840"/>
    </source>
</evidence>
<keyword evidence="1" id="KW-0813">Transport</keyword>
<dbReference type="GO" id="GO:0005524">
    <property type="term" value="F:ATP binding"/>
    <property type="evidence" value="ECO:0007669"/>
    <property type="project" value="UniProtKB-KW"/>
</dbReference>
<protein>
    <submittedName>
        <fullName evidence="5">ABC transporter ATP-binding protein</fullName>
    </submittedName>
</protein>
<keyword evidence="2" id="KW-0547">Nucleotide-binding</keyword>
<dbReference type="CDD" id="cd03230">
    <property type="entry name" value="ABC_DR_subfamily_A"/>
    <property type="match status" value="1"/>
</dbReference>
<dbReference type="PROSITE" id="PS50893">
    <property type="entry name" value="ABC_TRANSPORTER_2"/>
    <property type="match status" value="1"/>
</dbReference>
<dbReference type="InterPro" id="IPR003439">
    <property type="entry name" value="ABC_transporter-like_ATP-bd"/>
</dbReference>
<evidence type="ECO:0000259" key="4">
    <source>
        <dbReference type="PROSITE" id="PS50893"/>
    </source>
</evidence>
<dbReference type="InterPro" id="IPR051782">
    <property type="entry name" value="ABC_Transporter_VariousFunc"/>
</dbReference>
<accession>A0A7C9TRX0</accession>
<keyword evidence="6" id="KW-1185">Reference proteome</keyword>